<dbReference type="OrthoDB" id="5395350at2759"/>
<dbReference type="Proteomes" id="UP000729913">
    <property type="component" value="Unassembled WGS sequence"/>
</dbReference>
<gene>
    <name evidence="2" type="ORF">G9C98_000733</name>
</gene>
<feature type="compositionally biased region" description="Basic and acidic residues" evidence="1">
    <location>
        <begin position="194"/>
        <end position="206"/>
    </location>
</feature>
<dbReference type="EMBL" id="JAAOIC020000023">
    <property type="protein sequence ID" value="KAG8040163.1"/>
    <property type="molecule type" value="Genomic_DNA"/>
</dbReference>
<feature type="compositionally biased region" description="Polar residues" evidence="1">
    <location>
        <begin position="1"/>
        <end position="18"/>
    </location>
</feature>
<name>A0A8J5R6Z0_9HYME</name>
<feature type="region of interest" description="Disordered" evidence="1">
    <location>
        <begin position="1"/>
        <end position="35"/>
    </location>
</feature>
<reference evidence="2" key="2">
    <citation type="submission" date="2021-04" db="EMBL/GenBank/DDBJ databases">
        <title>Genome-wide patterns of bracovirus chromosomal integration into multiple host tissues during parasitism.</title>
        <authorList>
            <person name="Chebbi M.A.C."/>
        </authorList>
    </citation>
    <scope>NUCLEOTIDE SEQUENCE</scope>
    <source>
        <tissue evidence="2">Whole body</tissue>
    </source>
</reference>
<evidence type="ECO:0000256" key="1">
    <source>
        <dbReference type="SAM" id="MobiDB-lite"/>
    </source>
</evidence>
<proteinExistence type="predicted"/>
<feature type="compositionally biased region" description="Acidic residues" evidence="1">
    <location>
        <begin position="207"/>
        <end position="217"/>
    </location>
</feature>
<evidence type="ECO:0000313" key="3">
    <source>
        <dbReference type="Proteomes" id="UP000729913"/>
    </source>
</evidence>
<keyword evidence="3" id="KW-1185">Reference proteome</keyword>
<feature type="compositionally biased region" description="Polar residues" evidence="1">
    <location>
        <begin position="126"/>
        <end position="135"/>
    </location>
</feature>
<feature type="region of interest" description="Disordered" evidence="1">
    <location>
        <begin position="194"/>
        <end position="217"/>
    </location>
</feature>
<organism evidence="2 3">
    <name type="scientific">Cotesia typhae</name>
    <dbReference type="NCBI Taxonomy" id="2053667"/>
    <lineage>
        <taxon>Eukaryota</taxon>
        <taxon>Metazoa</taxon>
        <taxon>Ecdysozoa</taxon>
        <taxon>Arthropoda</taxon>
        <taxon>Hexapoda</taxon>
        <taxon>Insecta</taxon>
        <taxon>Pterygota</taxon>
        <taxon>Neoptera</taxon>
        <taxon>Endopterygota</taxon>
        <taxon>Hymenoptera</taxon>
        <taxon>Apocrita</taxon>
        <taxon>Ichneumonoidea</taxon>
        <taxon>Braconidae</taxon>
        <taxon>Microgastrinae</taxon>
        <taxon>Cotesia</taxon>
    </lineage>
</organism>
<sequence length="237" mass="27151">MNIKNQTDNEGNTPSPQKTARAPSPRPLLEFRRQKTYEEERIDEIVEETAAYYSYPVYEPMEEEYVPSRIVPKKQREEKSVDFEVLTLEEIKRRKRAIIEADSASSFDCDTLDDEVSVPAADSTDRPITSSFSPTESRKRKISVEQPSKPIKLRRSSVKIYTVDKEEQPTVIKEEYGPTYAAKDVQMRLCDSTFDGKEKNGKKEEEISFDDPLDDVGDNAEAVDDIMDDIHQLLGET</sequence>
<evidence type="ECO:0000313" key="2">
    <source>
        <dbReference type="EMBL" id="KAG8040163.1"/>
    </source>
</evidence>
<feature type="region of interest" description="Disordered" evidence="1">
    <location>
        <begin position="118"/>
        <end position="146"/>
    </location>
</feature>
<dbReference type="AlphaFoldDB" id="A0A8J5R6Z0"/>
<accession>A0A8J5R6Z0</accession>
<reference evidence="2" key="1">
    <citation type="submission" date="2020-03" db="EMBL/GenBank/DDBJ databases">
        <authorList>
            <person name="Chebbi M.A."/>
            <person name="Drezen J.M."/>
        </authorList>
    </citation>
    <scope>NUCLEOTIDE SEQUENCE</scope>
    <source>
        <tissue evidence="2">Whole body</tissue>
    </source>
</reference>
<comment type="caution">
    <text evidence="2">The sequence shown here is derived from an EMBL/GenBank/DDBJ whole genome shotgun (WGS) entry which is preliminary data.</text>
</comment>
<protein>
    <submittedName>
        <fullName evidence="2">Uncharacterized protein</fullName>
    </submittedName>
</protein>